<accession>A0AAJ0M0V4</accession>
<feature type="compositionally biased region" description="Basic and acidic residues" evidence="1">
    <location>
        <begin position="174"/>
        <end position="184"/>
    </location>
</feature>
<evidence type="ECO:0000313" key="2">
    <source>
        <dbReference type="EMBL" id="KAK3304758.1"/>
    </source>
</evidence>
<sequence>MATTIPVPMNGCEHAYASQTLTTSGLDTCIGVVAYGLPAAPGGINKVMAHCATGRAAAVIGGSFLTKVRNSRMQVVGICMSVPSVDRNDNGPGRIDDNVIRQSLATSRNIHPSQVTQQMINTFRTGLRNALAQAEQDARTYCMQLGVSIQTFRRNNAHVRDPPPYGTMVATRSPRGEVRADTSKMADIPDPVAQPAAPAAGRGASSSGPGRGGYSASSSRPSGASSGAMTSGSAGKNLRGATRKP</sequence>
<feature type="compositionally biased region" description="Low complexity" evidence="1">
    <location>
        <begin position="195"/>
        <end position="235"/>
    </location>
</feature>
<dbReference type="GeneID" id="87888450"/>
<dbReference type="Proteomes" id="UP001273166">
    <property type="component" value="Unassembled WGS sequence"/>
</dbReference>
<reference evidence="2" key="2">
    <citation type="submission" date="2023-06" db="EMBL/GenBank/DDBJ databases">
        <authorList>
            <consortium name="Lawrence Berkeley National Laboratory"/>
            <person name="Mondo S.J."/>
            <person name="Hensen N."/>
            <person name="Bonometti L."/>
            <person name="Westerberg I."/>
            <person name="Brannstrom I.O."/>
            <person name="Guillou S."/>
            <person name="Cros-Aarteil S."/>
            <person name="Calhoun S."/>
            <person name="Haridas S."/>
            <person name="Kuo A."/>
            <person name="Pangilinan J."/>
            <person name="Riley R."/>
            <person name="Labutti K."/>
            <person name="Andreopoulos B."/>
            <person name="Lipzen A."/>
            <person name="Chen C."/>
            <person name="Yanf M."/>
            <person name="Daum C."/>
            <person name="Ng V."/>
            <person name="Clum A."/>
            <person name="Steindorff A."/>
            <person name="Ohm R."/>
            <person name="Martin F."/>
            <person name="Silar P."/>
            <person name="Natvig D."/>
            <person name="Lalanne C."/>
            <person name="Gautier V."/>
            <person name="Ament-Velasquez S.L."/>
            <person name="Kruys A."/>
            <person name="Hutchinson M.I."/>
            <person name="Powell A.J."/>
            <person name="Barry K."/>
            <person name="Miller A.N."/>
            <person name="Grigoriev I.V."/>
            <person name="Debuchy R."/>
            <person name="Gladieux P."/>
            <person name="Thoren M.H."/>
            <person name="Johannesson H."/>
        </authorList>
    </citation>
    <scope>NUCLEOTIDE SEQUENCE</scope>
    <source>
        <strain evidence="2">CBS 333.67</strain>
    </source>
</reference>
<protein>
    <submittedName>
        <fullName evidence="2">Uncharacterized protein</fullName>
    </submittedName>
</protein>
<feature type="region of interest" description="Disordered" evidence="1">
    <location>
        <begin position="155"/>
        <end position="245"/>
    </location>
</feature>
<organism evidence="2 3">
    <name type="scientific">Chaetomium strumarium</name>
    <dbReference type="NCBI Taxonomy" id="1170767"/>
    <lineage>
        <taxon>Eukaryota</taxon>
        <taxon>Fungi</taxon>
        <taxon>Dikarya</taxon>
        <taxon>Ascomycota</taxon>
        <taxon>Pezizomycotina</taxon>
        <taxon>Sordariomycetes</taxon>
        <taxon>Sordariomycetidae</taxon>
        <taxon>Sordariales</taxon>
        <taxon>Chaetomiaceae</taxon>
        <taxon>Chaetomium</taxon>
    </lineage>
</organism>
<dbReference type="RefSeq" id="XP_062720538.1">
    <property type="nucleotide sequence ID" value="XM_062869621.1"/>
</dbReference>
<gene>
    <name evidence="2" type="ORF">B0T15DRAFT_537498</name>
</gene>
<dbReference type="EMBL" id="JAUDZG010000005">
    <property type="protein sequence ID" value="KAK3304758.1"/>
    <property type="molecule type" value="Genomic_DNA"/>
</dbReference>
<reference evidence="2" key="1">
    <citation type="journal article" date="2023" name="Mol. Phylogenet. Evol.">
        <title>Genome-scale phylogeny and comparative genomics of the fungal order Sordariales.</title>
        <authorList>
            <person name="Hensen N."/>
            <person name="Bonometti L."/>
            <person name="Westerberg I."/>
            <person name="Brannstrom I.O."/>
            <person name="Guillou S."/>
            <person name="Cros-Aarteil S."/>
            <person name="Calhoun S."/>
            <person name="Haridas S."/>
            <person name="Kuo A."/>
            <person name="Mondo S."/>
            <person name="Pangilinan J."/>
            <person name="Riley R."/>
            <person name="LaButti K."/>
            <person name="Andreopoulos B."/>
            <person name="Lipzen A."/>
            <person name="Chen C."/>
            <person name="Yan M."/>
            <person name="Daum C."/>
            <person name="Ng V."/>
            <person name="Clum A."/>
            <person name="Steindorff A."/>
            <person name="Ohm R.A."/>
            <person name="Martin F."/>
            <person name="Silar P."/>
            <person name="Natvig D.O."/>
            <person name="Lalanne C."/>
            <person name="Gautier V."/>
            <person name="Ament-Velasquez S.L."/>
            <person name="Kruys A."/>
            <person name="Hutchinson M.I."/>
            <person name="Powell A.J."/>
            <person name="Barry K."/>
            <person name="Miller A.N."/>
            <person name="Grigoriev I.V."/>
            <person name="Debuchy R."/>
            <person name="Gladieux P."/>
            <person name="Hiltunen Thoren M."/>
            <person name="Johannesson H."/>
        </authorList>
    </citation>
    <scope>NUCLEOTIDE SEQUENCE</scope>
    <source>
        <strain evidence="2">CBS 333.67</strain>
    </source>
</reference>
<name>A0AAJ0M0V4_9PEZI</name>
<evidence type="ECO:0000313" key="3">
    <source>
        <dbReference type="Proteomes" id="UP001273166"/>
    </source>
</evidence>
<comment type="caution">
    <text evidence="2">The sequence shown here is derived from an EMBL/GenBank/DDBJ whole genome shotgun (WGS) entry which is preliminary data.</text>
</comment>
<evidence type="ECO:0000256" key="1">
    <source>
        <dbReference type="SAM" id="MobiDB-lite"/>
    </source>
</evidence>
<dbReference type="AlphaFoldDB" id="A0AAJ0M0V4"/>
<proteinExistence type="predicted"/>
<keyword evidence="3" id="KW-1185">Reference proteome</keyword>